<dbReference type="InterPro" id="IPR015943">
    <property type="entry name" value="WD40/YVTN_repeat-like_dom_sf"/>
</dbReference>
<accession>A0ABY7EL05</accession>
<keyword evidence="12" id="KW-1185">Reference proteome</keyword>
<name>A0ABY7EL05_MYAAR</name>
<evidence type="ECO:0000313" key="10">
    <source>
        <dbReference type="EMBL" id="WAR09323.1"/>
    </source>
</evidence>
<evidence type="ECO:0000256" key="3">
    <source>
        <dbReference type="ARBA" id="ARBA00022490"/>
    </source>
</evidence>
<keyword evidence="7" id="KW-0966">Cell projection</keyword>
<dbReference type="PANTHER" id="PTHR12764">
    <property type="entry name" value="WD REPEAT DOMAIN-RELATED"/>
    <property type="match status" value="1"/>
</dbReference>
<evidence type="ECO:0000256" key="5">
    <source>
        <dbReference type="ARBA" id="ARBA00022737"/>
    </source>
</evidence>
<sequence length="263" mass="29556">MHLHFEQNISSRTECTIHSLSWMGKVPDLVTNGSGETQGATPRRPTRTQYYSEGWLASGNAKGIVGVTFTASHCRKYDPPNRSNFNLRGHRAEVTLVRWNEPYQKLATCDTQGIIFVWIKHEGRWSIELINDRNSQVTDFAWSHDGNMALICYCDGFVLVGSVAGHRYWSSVLNLDNTCITCGVWSPDDQKVMFGTTDGQIIVMSSTGAMITQITILDGMEITSLLWSCEKFKMEENSRKDSVVTVASDSGELLDIMQDIDYH</sequence>
<gene>
    <name evidence="10" type="ORF">MAR_019281</name>
    <name evidence="11" type="ORF">MAR_019430</name>
</gene>
<dbReference type="Pfam" id="PF24797">
    <property type="entry name" value="Beta-prop_WDR35_TULP_N"/>
    <property type="match status" value="1"/>
</dbReference>
<comment type="subcellular location">
    <subcellularLocation>
        <location evidence="1">Cell projection</location>
        <location evidence="1">Cilium</location>
    </subcellularLocation>
    <subcellularLocation>
        <location evidence="2">Cytoplasm</location>
    </subcellularLocation>
</comment>
<evidence type="ECO:0000313" key="12">
    <source>
        <dbReference type="Proteomes" id="UP001164746"/>
    </source>
</evidence>
<dbReference type="PROSITE" id="PS50082">
    <property type="entry name" value="WD_REPEATS_2"/>
    <property type="match status" value="1"/>
</dbReference>
<dbReference type="InterPro" id="IPR036322">
    <property type="entry name" value="WD40_repeat_dom_sf"/>
</dbReference>
<evidence type="ECO:0000256" key="7">
    <source>
        <dbReference type="ARBA" id="ARBA00023273"/>
    </source>
</evidence>
<evidence type="ECO:0000256" key="2">
    <source>
        <dbReference type="ARBA" id="ARBA00004496"/>
    </source>
</evidence>
<dbReference type="InterPro" id="IPR039857">
    <property type="entry name" value="Ift122/121"/>
</dbReference>
<dbReference type="PANTHER" id="PTHR12764:SF5">
    <property type="entry name" value="LD29485P"/>
    <property type="match status" value="1"/>
</dbReference>
<keyword evidence="4 8" id="KW-0853">WD repeat</keyword>
<organism evidence="10 12">
    <name type="scientific">Mya arenaria</name>
    <name type="common">Soft-shell clam</name>
    <dbReference type="NCBI Taxonomy" id="6604"/>
    <lineage>
        <taxon>Eukaryota</taxon>
        <taxon>Metazoa</taxon>
        <taxon>Spiralia</taxon>
        <taxon>Lophotrochozoa</taxon>
        <taxon>Mollusca</taxon>
        <taxon>Bivalvia</taxon>
        <taxon>Autobranchia</taxon>
        <taxon>Heteroconchia</taxon>
        <taxon>Euheterodonta</taxon>
        <taxon>Imparidentia</taxon>
        <taxon>Neoheterodontei</taxon>
        <taxon>Myida</taxon>
        <taxon>Myoidea</taxon>
        <taxon>Myidae</taxon>
        <taxon>Mya</taxon>
    </lineage>
</organism>
<keyword evidence="6" id="KW-0969">Cilium</keyword>
<dbReference type="InterPro" id="IPR001680">
    <property type="entry name" value="WD40_rpt"/>
</dbReference>
<dbReference type="EMBL" id="CP111017">
    <property type="protein sequence ID" value="WAR09323.1"/>
    <property type="molecule type" value="Genomic_DNA"/>
</dbReference>
<keyword evidence="5" id="KW-0677">Repeat</keyword>
<dbReference type="SMART" id="SM00320">
    <property type="entry name" value="WD40"/>
    <property type="match status" value="3"/>
</dbReference>
<reference evidence="10" key="1">
    <citation type="submission" date="2022-11" db="EMBL/GenBank/DDBJ databases">
        <title>Centuries of genome instability and evolution in soft-shell clam transmissible cancer (bioRxiv).</title>
        <authorList>
            <person name="Hart S.F.M."/>
            <person name="Yonemitsu M.A."/>
            <person name="Giersch R.M."/>
            <person name="Beal B.F."/>
            <person name="Arriagada G."/>
            <person name="Davis B.W."/>
            <person name="Ostrander E.A."/>
            <person name="Goff S.P."/>
            <person name="Metzger M.J."/>
        </authorList>
    </citation>
    <scope>NUCLEOTIDE SEQUENCE</scope>
    <source>
        <strain evidence="10">MELC-2E11</strain>
        <tissue evidence="10">Siphon/mantle</tissue>
    </source>
</reference>
<evidence type="ECO:0000313" key="11">
    <source>
        <dbReference type="EMBL" id="WAR09472.1"/>
    </source>
</evidence>
<evidence type="ECO:0000259" key="9">
    <source>
        <dbReference type="Pfam" id="PF24797"/>
    </source>
</evidence>
<evidence type="ECO:0000256" key="4">
    <source>
        <dbReference type="ARBA" id="ARBA00022574"/>
    </source>
</evidence>
<keyword evidence="3" id="KW-0963">Cytoplasm</keyword>
<feature type="domain" description="IFT121/TULP4 N-terminal" evidence="9">
    <location>
        <begin position="52"/>
        <end position="253"/>
    </location>
</feature>
<dbReference type="Gene3D" id="2.130.10.10">
    <property type="entry name" value="YVTN repeat-like/Quinoprotein amine dehydrogenase"/>
    <property type="match status" value="1"/>
</dbReference>
<protein>
    <submittedName>
        <fullName evidence="10">TULP4-like protein</fullName>
    </submittedName>
</protein>
<dbReference type="EMBL" id="CP111017">
    <property type="protein sequence ID" value="WAR09472.1"/>
    <property type="molecule type" value="Genomic_DNA"/>
</dbReference>
<proteinExistence type="predicted"/>
<evidence type="ECO:0000256" key="6">
    <source>
        <dbReference type="ARBA" id="ARBA00023069"/>
    </source>
</evidence>
<evidence type="ECO:0000256" key="1">
    <source>
        <dbReference type="ARBA" id="ARBA00004138"/>
    </source>
</evidence>
<dbReference type="InterPro" id="IPR056159">
    <property type="entry name" value="Beta-prop_IFT121_TULP_N"/>
</dbReference>
<evidence type="ECO:0000256" key="8">
    <source>
        <dbReference type="PROSITE-ProRule" id="PRU00221"/>
    </source>
</evidence>
<dbReference type="Proteomes" id="UP001164746">
    <property type="component" value="Chromosome 6"/>
</dbReference>
<dbReference type="SUPFAM" id="SSF50978">
    <property type="entry name" value="WD40 repeat-like"/>
    <property type="match status" value="1"/>
</dbReference>
<feature type="repeat" description="WD" evidence="8">
    <location>
        <begin position="87"/>
        <end position="118"/>
    </location>
</feature>